<keyword evidence="2" id="KW-1185">Reference proteome</keyword>
<dbReference type="EMBL" id="ML181578">
    <property type="protein sequence ID" value="THU75752.1"/>
    <property type="molecule type" value="Genomic_DNA"/>
</dbReference>
<accession>A0A4S8KJR7</accession>
<protein>
    <recommendedName>
        <fullName evidence="3">Terpenoid synthase</fullName>
    </recommendedName>
</protein>
<reference evidence="1 2" key="1">
    <citation type="journal article" date="2019" name="Nat. Ecol. Evol.">
        <title>Megaphylogeny resolves global patterns of mushroom evolution.</title>
        <authorList>
            <person name="Varga T."/>
            <person name="Krizsan K."/>
            <person name="Foldi C."/>
            <person name="Dima B."/>
            <person name="Sanchez-Garcia M."/>
            <person name="Sanchez-Ramirez S."/>
            <person name="Szollosi G.J."/>
            <person name="Szarkandi J.G."/>
            <person name="Papp V."/>
            <person name="Albert L."/>
            <person name="Andreopoulos W."/>
            <person name="Angelini C."/>
            <person name="Antonin V."/>
            <person name="Barry K.W."/>
            <person name="Bougher N.L."/>
            <person name="Buchanan P."/>
            <person name="Buyck B."/>
            <person name="Bense V."/>
            <person name="Catcheside P."/>
            <person name="Chovatia M."/>
            <person name="Cooper J."/>
            <person name="Damon W."/>
            <person name="Desjardin D."/>
            <person name="Finy P."/>
            <person name="Geml J."/>
            <person name="Haridas S."/>
            <person name="Hughes K."/>
            <person name="Justo A."/>
            <person name="Karasinski D."/>
            <person name="Kautmanova I."/>
            <person name="Kiss B."/>
            <person name="Kocsube S."/>
            <person name="Kotiranta H."/>
            <person name="LaButti K.M."/>
            <person name="Lechner B.E."/>
            <person name="Liimatainen K."/>
            <person name="Lipzen A."/>
            <person name="Lukacs Z."/>
            <person name="Mihaltcheva S."/>
            <person name="Morgado L.N."/>
            <person name="Niskanen T."/>
            <person name="Noordeloos M.E."/>
            <person name="Ohm R.A."/>
            <person name="Ortiz-Santana B."/>
            <person name="Ovrebo C."/>
            <person name="Racz N."/>
            <person name="Riley R."/>
            <person name="Savchenko A."/>
            <person name="Shiryaev A."/>
            <person name="Soop K."/>
            <person name="Spirin V."/>
            <person name="Szebenyi C."/>
            <person name="Tomsovsky M."/>
            <person name="Tulloss R.E."/>
            <person name="Uehling J."/>
            <person name="Grigoriev I.V."/>
            <person name="Vagvolgyi C."/>
            <person name="Papp T."/>
            <person name="Martin F.M."/>
            <person name="Miettinen O."/>
            <person name="Hibbett D.S."/>
            <person name="Nagy L.G."/>
        </authorList>
    </citation>
    <scope>NUCLEOTIDE SEQUENCE [LARGE SCALE GENOMIC DNA]</scope>
    <source>
        <strain evidence="1 2">CBS 962.96</strain>
    </source>
</reference>
<dbReference type="SUPFAM" id="SSF48576">
    <property type="entry name" value="Terpenoid synthases"/>
    <property type="match status" value="1"/>
</dbReference>
<proteinExistence type="predicted"/>
<sequence>MGFPTNIDTKIDQSLSELLQSFLTQCSFDYPHRPFDTEFYELAVQESNRRGATLHCKGADKYFNLLKTASSMASAAYGHLENKSTQMLICLFIAGTLYIDDTDANDPEDRQNVEKFNDCFVSGEAQPDPVLGMLAGVLRDMYKHFGRVAANSIVTSGLNLYNAVLLEFCSKELDIKVTEPTYASFYRTMAG</sequence>
<feature type="non-terminal residue" evidence="1">
    <location>
        <position position="191"/>
    </location>
</feature>
<dbReference type="Gene3D" id="1.10.600.10">
    <property type="entry name" value="Farnesyl Diphosphate Synthase"/>
    <property type="match status" value="1"/>
</dbReference>
<dbReference type="OrthoDB" id="2998174at2759"/>
<organism evidence="1 2">
    <name type="scientific">Dendrothele bispora (strain CBS 962.96)</name>
    <dbReference type="NCBI Taxonomy" id="1314807"/>
    <lineage>
        <taxon>Eukaryota</taxon>
        <taxon>Fungi</taxon>
        <taxon>Dikarya</taxon>
        <taxon>Basidiomycota</taxon>
        <taxon>Agaricomycotina</taxon>
        <taxon>Agaricomycetes</taxon>
        <taxon>Agaricomycetidae</taxon>
        <taxon>Agaricales</taxon>
        <taxon>Agaricales incertae sedis</taxon>
        <taxon>Dendrothele</taxon>
    </lineage>
</organism>
<dbReference type="InterPro" id="IPR008949">
    <property type="entry name" value="Isoprenoid_synthase_dom_sf"/>
</dbReference>
<dbReference type="Proteomes" id="UP000297245">
    <property type="component" value="Unassembled WGS sequence"/>
</dbReference>
<evidence type="ECO:0000313" key="2">
    <source>
        <dbReference type="Proteomes" id="UP000297245"/>
    </source>
</evidence>
<gene>
    <name evidence="1" type="ORF">K435DRAFT_907128</name>
</gene>
<evidence type="ECO:0008006" key="3">
    <source>
        <dbReference type="Google" id="ProtNLM"/>
    </source>
</evidence>
<evidence type="ECO:0000313" key="1">
    <source>
        <dbReference type="EMBL" id="THU75752.1"/>
    </source>
</evidence>
<name>A0A4S8KJR7_DENBC</name>
<dbReference type="AlphaFoldDB" id="A0A4S8KJR7"/>